<evidence type="ECO:0000313" key="5">
    <source>
        <dbReference type="Proteomes" id="UP000255423"/>
    </source>
</evidence>
<dbReference type="SUPFAM" id="SSF141868">
    <property type="entry name" value="EAL domain-like"/>
    <property type="match status" value="1"/>
</dbReference>
<dbReference type="Gene3D" id="3.30.450.20">
    <property type="entry name" value="PAS domain"/>
    <property type="match status" value="1"/>
</dbReference>
<name>A0A380RVI1_FIBSU</name>
<dbReference type="RefSeq" id="WP_088659083.1">
    <property type="nucleotide sequence ID" value="NZ_UHJL01000001.1"/>
</dbReference>
<dbReference type="InterPro" id="IPR029787">
    <property type="entry name" value="Nucleotide_cyclase"/>
</dbReference>
<dbReference type="FunFam" id="3.20.20.450:FF:000001">
    <property type="entry name" value="Cyclic di-GMP phosphodiesterase yahA"/>
    <property type="match status" value="1"/>
</dbReference>
<dbReference type="Pfam" id="PF00563">
    <property type="entry name" value="EAL"/>
    <property type="match status" value="1"/>
</dbReference>
<proteinExistence type="predicted"/>
<dbReference type="PANTHER" id="PTHR44757">
    <property type="entry name" value="DIGUANYLATE CYCLASE DGCP"/>
    <property type="match status" value="1"/>
</dbReference>
<evidence type="ECO:0000256" key="1">
    <source>
        <dbReference type="SAM" id="Phobius"/>
    </source>
</evidence>
<dbReference type="SUPFAM" id="SSF55073">
    <property type="entry name" value="Nucleotide cyclase"/>
    <property type="match status" value="1"/>
</dbReference>
<accession>A0A380RVI1</accession>
<dbReference type="PROSITE" id="PS50883">
    <property type="entry name" value="EAL"/>
    <property type="match status" value="1"/>
</dbReference>
<evidence type="ECO:0000259" key="2">
    <source>
        <dbReference type="PROSITE" id="PS50883"/>
    </source>
</evidence>
<protein>
    <submittedName>
        <fullName evidence="4">Diguanylate cyclase (GGDEF) domain-containing protein</fullName>
    </submittedName>
</protein>
<dbReference type="Pfam" id="PF00990">
    <property type="entry name" value="GGDEF"/>
    <property type="match status" value="1"/>
</dbReference>
<dbReference type="PROSITE" id="PS50887">
    <property type="entry name" value="GGDEF"/>
    <property type="match status" value="1"/>
</dbReference>
<dbReference type="InterPro" id="IPR035919">
    <property type="entry name" value="EAL_sf"/>
</dbReference>
<dbReference type="InterPro" id="IPR000160">
    <property type="entry name" value="GGDEF_dom"/>
</dbReference>
<dbReference type="PANTHER" id="PTHR44757:SF2">
    <property type="entry name" value="BIOFILM ARCHITECTURE MAINTENANCE PROTEIN MBAA"/>
    <property type="match status" value="1"/>
</dbReference>
<dbReference type="InterPro" id="IPR052155">
    <property type="entry name" value="Biofilm_reg_signaling"/>
</dbReference>
<feature type="domain" description="EAL" evidence="2">
    <location>
        <begin position="394"/>
        <end position="649"/>
    </location>
</feature>
<dbReference type="NCBIfam" id="TIGR00254">
    <property type="entry name" value="GGDEF"/>
    <property type="match status" value="1"/>
</dbReference>
<keyword evidence="1" id="KW-1133">Transmembrane helix</keyword>
<dbReference type="Gene3D" id="3.30.70.270">
    <property type="match status" value="1"/>
</dbReference>
<gene>
    <name evidence="4" type="ORF">SAMN05661053_0752</name>
</gene>
<dbReference type="InterPro" id="IPR001633">
    <property type="entry name" value="EAL_dom"/>
</dbReference>
<dbReference type="CDD" id="cd01949">
    <property type="entry name" value="GGDEF"/>
    <property type="match status" value="1"/>
</dbReference>
<dbReference type="InterPro" id="IPR043128">
    <property type="entry name" value="Rev_trsase/Diguanyl_cyclase"/>
</dbReference>
<dbReference type="SMART" id="SM00052">
    <property type="entry name" value="EAL"/>
    <property type="match status" value="1"/>
</dbReference>
<keyword evidence="1" id="KW-0812">Transmembrane</keyword>
<reference evidence="4 5" key="1">
    <citation type="submission" date="2017-08" db="EMBL/GenBank/DDBJ databases">
        <authorList>
            <person name="de Groot N.N."/>
        </authorList>
    </citation>
    <scope>NUCLEOTIDE SEQUENCE [LARGE SCALE GENOMIC DNA]</scope>
    <source>
        <strain evidence="4 5">HM2</strain>
    </source>
</reference>
<feature type="domain" description="GGDEF" evidence="3">
    <location>
        <begin position="249"/>
        <end position="385"/>
    </location>
</feature>
<evidence type="ECO:0000259" key="3">
    <source>
        <dbReference type="PROSITE" id="PS50887"/>
    </source>
</evidence>
<sequence length="667" mass="75713">MRLFDEHVVLRFALLLACFLFAETIPDILNFTEHVYNFIPYFLAIVFLAYVALFYKFPMDGRKIRNDVDIPEPKVVEPIRDLKKDLLEKDEMFQMMIDVSSDGFWTFDVASGKVYWSNRVAKLLATDSASLEDSFEPLKKRVIESDWNAFREQLNAALQTLGTFSCNLTLLDASKKNAKLVISGRVQSNDSGRPIRVIGSLTEQVDTKSAERERYNYVYQDALTGVYNRKYFLEKLKTDVDIAAKRPDYVFAVALLDIDSFGAINASYSINIGDNVLRTIADRLKSIARPDDCVARIGPDVFAVILHNIQSRDPNDDLIPLVRNIHNKVKSPISLEGKDLYISVSMSIVVNQDVDCVEDILANANASLRDMKKGINHGGIQFFSGGIREKAMKLYKLEFEIRRAIQAQEFVLMYQPIVDIQAGNKIVGFEALVRWNQSERGIISPAEFIPIAEETGLIVPMGALILRMACKQTKQWVDMGYKDIQVAVNFSAKQFSMDSMVDDVRRVLTETNLNPRNLKLEITEYTAMCEADKTIEIMRALSNMGIQISIDDFGTGYSSLSYLKRYPVHTLKMDKYFVDHVADNEEDASFARMVIGIAKSLNLDLIAEGVETKEQLDFLYREGCHLIQGFYFSRPLNTDMALEYMKEHYNVPTQGSSFETEPEAVKA</sequence>
<dbReference type="SMART" id="SM00267">
    <property type="entry name" value="GGDEF"/>
    <property type="match status" value="1"/>
</dbReference>
<dbReference type="EMBL" id="UHJL01000001">
    <property type="protein sequence ID" value="SUQ19516.1"/>
    <property type="molecule type" value="Genomic_DNA"/>
</dbReference>
<dbReference type="InterPro" id="IPR035965">
    <property type="entry name" value="PAS-like_dom_sf"/>
</dbReference>
<dbReference type="AlphaFoldDB" id="A0A380RVI1"/>
<feature type="transmembrane region" description="Helical" evidence="1">
    <location>
        <begin position="38"/>
        <end position="55"/>
    </location>
</feature>
<dbReference type="CDD" id="cd01948">
    <property type="entry name" value="EAL"/>
    <property type="match status" value="1"/>
</dbReference>
<dbReference type="Gene3D" id="3.20.20.450">
    <property type="entry name" value="EAL domain"/>
    <property type="match status" value="1"/>
</dbReference>
<keyword evidence="1" id="KW-0472">Membrane</keyword>
<dbReference type="SUPFAM" id="SSF55785">
    <property type="entry name" value="PYP-like sensor domain (PAS domain)"/>
    <property type="match status" value="1"/>
</dbReference>
<organism evidence="4 5">
    <name type="scientific">Fibrobacter succinogenes</name>
    <name type="common">Bacteroides succinogenes</name>
    <dbReference type="NCBI Taxonomy" id="833"/>
    <lineage>
        <taxon>Bacteria</taxon>
        <taxon>Pseudomonadati</taxon>
        <taxon>Fibrobacterota</taxon>
        <taxon>Fibrobacteria</taxon>
        <taxon>Fibrobacterales</taxon>
        <taxon>Fibrobacteraceae</taxon>
        <taxon>Fibrobacter</taxon>
    </lineage>
</organism>
<evidence type="ECO:0000313" key="4">
    <source>
        <dbReference type="EMBL" id="SUQ19516.1"/>
    </source>
</evidence>
<dbReference type="Proteomes" id="UP000255423">
    <property type="component" value="Unassembled WGS sequence"/>
</dbReference>